<dbReference type="Pfam" id="PF14032">
    <property type="entry name" value="PknH_C"/>
    <property type="match status" value="1"/>
</dbReference>
<dbReference type="RefSeq" id="WP_269893330.1">
    <property type="nucleotide sequence ID" value="NZ_JAPZPY010000002.1"/>
</dbReference>
<proteinExistence type="predicted"/>
<dbReference type="InterPro" id="IPR026954">
    <property type="entry name" value="PknH-like_Extracell"/>
</dbReference>
<sequence>MRAAAVLAAVTLLAGCASPPQPPVPRSAAPPPPTAARPLGTLLPTQDELAAALGIPPAGFMGQLVEGGADTLLRGVDRTEATPVDCVSPTYRLQQMVYAESPVRSVATRSWAGGSVAGPSISAYLGVVQFDTADEAQRFFAASAQKWRHCDGQTLLLQQPDRGTREQSMITDVAVGDRVVSAVVLHDAGDSDSLTLQRALGVAGDCVVDVEITDLEDAKAAGADGAVDVADLMLDKIAR</sequence>
<dbReference type="EMBL" id="JAPZPY010000002">
    <property type="protein sequence ID" value="MCZ8378546.1"/>
    <property type="molecule type" value="Genomic_DNA"/>
</dbReference>
<dbReference type="InterPro" id="IPR038232">
    <property type="entry name" value="PknH-like_Extracell_sf"/>
</dbReference>
<feature type="compositionally biased region" description="Pro residues" evidence="1">
    <location>
        <begin position="19"/>
        <end position="35"/>
    </location>
</feature>
<comment type="caution">
    <text evidence="3">The sequence shown here is derived from an EMBL/GenBank/DDBJ whole genome shotgun (WGS) entry which is preliminary data.</text>
</comment>
<gene>
    <name evidence="3" type="ORF">O6P37_06705</name>
</gene>
<feature type="region of interest" description="Disordered" evidence="1">
    <location>
        <begin position="19"/>
        <end position="39"/>
    </location>
</feature>
<evidence type="ECO:0000259" key="2">
    <source>
        <dbReference type="Pfam" id="PF14032"/>
    </source>
</evidence>
<dbReference type="Gene3D" id="3.40.1000.70">
    <property type="entry name" value="PknH-like extracellular domain"/>
    <property type="match status" value="1"/>
</dbReference>
<name>A0ABT4PPY4_9MYCO</name>
<keyword evidence="4" id="KW-1185">Reference proteome</keyword>
<evidence type="ECO:0000256" key="1">
    <source>
        <dbReference type="SAM" id="MobiDB-lite"/>
    </source>
</evidence>
<accession>A0ABT4PPY4</accession>
<evidence type="ECO:0000313" key="4">
    <source>
        <dbReference type="Proteomes" id="UP001142153"/>
    </source>
</evidence>
<dbReference type="PROSITE" id="PS51257">
    <property type="entry name" value="PROKAR_LIPOPROTEIN"/>
    <property type="match status" value="1"/>
</dbReference>
<dbReference type="Proteomes" id="UP001142153">
    <property type="component" value="Unassembled WGS sequence"/>
</dbReference>
<feature type="domain" description="PknH-like extracellular" evidence="2">
    <location>
        <begin position="36"/>
        <end position="236"/>
    </location>
</feature>
<reference evidence="3" key="1">
    <citation type="submission" date="2022-12" db="EMBL/GenBank/DDBJ databases">
        <authorList>
            <person name="Deng Y."/>
            <person name="Zhang Y.-Q."/>
        </authorList>
    </citation>
    <scope>NUCLEOTIDE SEQUENCE</scope>
    <source>
        <strain evidence="3">CPCC 205372</strain>
    </source>
</reference>
<protein>
    <submittedName>
        <fullName evidence="3">Sensor domain-containing protein</fullName>
    </submittedName>
</protein>
<organism evidence="3 4">
    <name type="scientific">Mycobacterium hippophais</name>
    <dbReference type="NCBI Taxonomy" id="3016340"/>
    <lineage>
        <taxon>Bacteria</taxon>
        <taxon>Bacillati</taxon>
        <taxon>Actinomycetota</taxon>
        <taxon>Actinomycetes</taxon>
        <taxon>Mycobacteriales</taxon>
        <taxon>Mycobacteriaceae</taxon>
        <taxon>Mycobacterium</taxon>
    </lineage>
</organism>
<evidence type="ECO:0000313" key="3">
    <source>
        <dbReference type="EMBL" id="MCZ8378546.1"/>
    </source>
</evidence>